<accession>A0A934JQQ9</accession>
<keyword evidence="1" id="KW-1133">Transmembrane helix</keyword>
<feature type="transmembrane region" description="Helical" evidence="1">
    <location>
        <begin position="66"/>
        <end position="87"/>
    </location>
</feature>
<gene>
    <name evidence="2" type="ORF">JF886_00430</name>
</gene>
<sequence length="268" mass="28282">MSLEINDERVHAAAARLHEGGWSYSPLQLYYAVCADVETPPTRIASGEVGLGVLLILIGAITGQRILLAVLGLVGLAFLAVGIVTHVQERRPLPLARLLAVSYPDFERRFLGGAHAYDGLVDAPPPPPAAITVVVCDRAATAAVMHANSERLGGVAVAIAAQLPDGLARWRVIVLHDCDPAGCALPADLRDRGADVADAGINPAELMGRRLQMIEGAPARLPRDLSGHLSTAETDWLRSGKRLELGTETPEQLVARVHAAVAPETPPS</sequence>
<evidence type="ECO:0000256" key="1">
    <source>
        <dbReference type="SAM" id="Phobius"/>
    </source>
</evidence>
<evidence type="ECO:0000313" key="2">
    <source>
        <dbReference type="EMBL" id="MBJ7593322.1"/>
    </source>
</evidence>
<keyword evidence="1" id="KW-0472">Membrane</keyword>
<dbReference type="EMBL" id="JAEKNS010000007">
    <property type="protein sequence ID" value="MBJ7593322.1"/>
    <property type="molecule type" value="Genomic_DNA"/>
</dbReference>
<dbReference type="Proteomes" id="UP000606991">
    <property type="component" value="Unassembled WGS sequence"/>
</dbReference>
<comment type="caution">
    <text evidence="2">The sequence shown here is derived from an EMBL/GenBank/DDBJ whole genome shotgun (WGS) entry which is preliminary data.</text>
</comment>
<name>A0A934JQQ9_9BACT</name>
<proteinExistence type="predicted"/>
<reference evidence="2 3" key="1">
    <citation type="submission" date="2020-10" db="EMBL/GenBank/DDBJ databases">
        <title>Ca. Dormibacterota MAGs.</title>
        <authorList>
            <person name="Montgomery K."/>
        </authorList>
    </citation>
    <scope>NUCLEOTIDE SEQUENCE [LARGE SCALE GENOMIC DNA]</scope>
    <source>
        <strain evidence="2">SC8812_S17_18</strain>
    </source>
</reference>
<evidence type="ECO:0000313" key="3">
    <source>
        <dbReference type="Proteomes" id="UP000606991"/>
    </source>
</evidence>
<dbReference type="AlphaFoldDB" id="A0A934JQQ9"/>
<protein>
    <submittedName>
        <fullName evidence="2">Uncharacterized protein</fullName>
    </submittedName>
</protein>
<keyword evidence="1" id="KW-0812">Transmembrane</keyword>
<organism evidence="2 3">
    <name type="scientific">Candidatus Aeolococcus gillhamiae</name>
    <dbReference type="NCBI Taxonomy" id="3127015"/>
    <lineage>
        <taxon>Bacteria</taxon>
        <taxon>Bacillati</taxon>
        <taxon>Candidatus Dormiibacterota</taxon>
        <taxon>Candidatus Dormibacteria</taxon>
        <taxon>Candidatus Aeolococcales</taxon>
        <taxon>Candidatus Aeolococcaceae</taxon>
        <taxon>Candidatus Aeolococcus</taxon>
    </lineage>
</organism>